<dbReference type="PANTHER" id="PTHR10434">
    <property type="entry name" value="1-ACYL-SN-GLYCEROL-3-PHOSPHATE ACYLTRANSFERASE"/>
    <property type="match status" value="1"/>
</dbReference>
<keyword evidence="6" id="KW-0812">Transmembrane</keyword>
<evidence type="ECO:0000256" key="3">
    <source>
        <dbReference type="ARBA" id="ARBA00022679"/>
    </source>
</evidence>
<sequence>MSIPVESSAAPRDLRRPLRYLLRAPLLVVHVLIAVLIALLLASRRLAGIGGSDDRRLGKRLIRWWSASLLRICGFRIRAHGTPLPGAVLFVANHISWLDIVLLHSQRAVNFVAKSEIASWPLVGWLATRGGTIFHRRGNTDSLAAVMARVVTQLRAGEPVGVFPEGGSGHGNRVGTFHARIFQTALDAQVPVQPVALRYGRDGRQHPDVPFGVKESFFTNFLRILGNAPMDAEIHFLEPVPSTPDARRLMAEESRRRIVAVLGYGD</sequence>
<evidence type="ECO:0000313" key="9">
    <source>
        <dbReference type="Proteomes" id="UP000076830"/>
    </source>
</evidence>
<dbReference type="InterPro" id="IPR002123">
    <property type="entry name" value="Plipid/glycerol_acylTrfase"/>
</dbReference>
<evidence type="ECO:0000256" key="2">
    <source>
        <dbReference type="ARBA" id="ARBA00022516"/>
    </source>
</evidence>
<evidence type="ECO:0000259" key="7">
    <source>
        <dbReference type="SMART" id="SM00563"/>
    </source>
</evidence>
<feature type="domain" description="Phospholipid/glycerol acyltransferase" evidence="7">
    <location>
        <begin position="88"/>
        <end position="200"/>
    </location>
</feature>
<gene>
    <name evidence="8" type="ORF">I596_39</name>
</gene>
<keyword evidence="4" id="KW-0443">Lipid metabolism</keyword>
<dbReference type="PANTHER" id="PTHR10434:SF64">
    <property type="entry name" value="1-ACYL-SN-GLYCEROL-3-PHOSPHATE ACYLTRANSFERASE-RELATED"/>
    <property type="match status" value="1"/>
</dbReference>
<evidence type="ECO:0000313" key="8">
    <source>
        <dbReference type="EMBL" id="ANB16079.1"/>
    </source>
</evidence>
<organism evidence="8 9">
    <name type="scientific">Dokdonella koreensis DS-123</name>
    <dbReference type="NCBI Taxonomy" id="1300342"/>
    <lineage>
        <taxon>Bacteria</taxon>
        <taxon>Pseudomonadati</taxon>
        <taxon>Pseudomonadota</taxon>
        <taxon>Gammaproteobacteria</taxon>
        <taxon>Lysobacterales</taxon>
        <taxon>Rhodanobacteraceae</taxon>
        <taxon>Dokdonella</taxon>
    </lineage>
</organism>
<dbReference type="EMBL" id="CP015249">
    <property type="protein sequence ID" value="ANB16079.1"/>
    <property type="molecule type" value="Genomic_DNA"/>
</dbReference>
<keyword evidence="6" id="KW-1133">Transmembrane helix</keyword>
<dbReference type="GO" id="GO:0003841">
    <property type="term" value="F:1-acylglycerol-3-phosphate O-acyltransferase activity"/>
    <property type="evidence" value="ECO:0007669"/>
    <property type="project" value="TreeGrafter"/>
</dbReference>
<keyword evidence="2" id="KW-0444">Lipid biosynthesis</keyword>
<dbReference type="Proteomes" id="UP000076830">
    <property type="component" value="Chromosome"/>
</dbReference>
<evidence type="ECO:0000256" key="6">
    <source>
        <dbReference type="SAM" id="Phobius"/>
    </source>
</evidence>
<name>A0A167G2B5_9GAMM</name>
<dbReference type="STRING" id="1300342.I596_39"/>
<evidence type="ECO:0000256" key="5">
    <source>
        <dbReference type="ARBA" id="ARBA00023315"/>
    </source>
</evidence>
<keyword evidence="6" id="KW-0472">Membrane</keyword>
<protein>
    <submittedName>
        <fullName evidence="8">1-acyl-sn-glycerol-3-phosphate acyltransferase</fullName>
    </submittedName>
</protein>
<dbReference type="Pfam" id="PF01553">
    <property type="entry name" value="Acyltransferase"/>
    <property type="match status" value="1"/>
</dbReference>
<dbReference type="OrthoDB" id="9806880at2"/>
<keyword evidence="3 8" id="KW-0808">Transferase</keyword>
<evidence type="ECO:0000256" key="4">
    <source>
        <dbReference type="ARBA" id="ARBA00023098"/>
    </source>
</evidence>
<dbReference type="SMART" id="SM00563">
    <property type="entry name" value="PlsC"/>
    <property type="match status" value="1"/>
</dbReference>
<keyword evidence="5 8" id="KW-0012">Acyltransferase</keyword>
<evidence type="ECO:0000256" key="1">
    <source>
        <dbReference type="ARBA" id="ARBA00005189"/>
    </source>
</evidence>
<keyword evidence="9" id="KW-1185">Reference proteome</keyword>
<dbReference type="GO" id="GO:0006654">
    <property type="term" value="P:phosphatidic acid biosynthetic process"/>
    <property type="evidence" value="ECO:0007669"/>
    <property type="project" value="TreeGrafter"/>
</dbReference>
<dbReference type="AlphaFoldDB" id="A0A167G2B5"/>
<reference evidence="8 9" key="1">
    <citation type="submission" date="2016-04" db="EMBL/GenBank/DDBJ databases">
        <title>Complete genome sequence of Dokdonella koreensis DS-123T.</title>
        <authorList>
            <person name="Kim J.F."/>
            <person name="Lee H."/>
            <person name="Kwak M.-J."/>
        </authorList>
    </citation>
    <scope>NUCLEOTIDE SEQUENCE [LARGE SCALE GENOMIC DNA]</scope>
    <source>
        <strain evidence="8 9">DS-123</strain>
    </source>
</reference>
<dbReference type="CDD" id="cd07989">
    <property type="entry name" value="LPLAT_AGPAT-like"/>
    <property type="match status" value="1"/>
</dbReference>
<comment type="pathway">
    <text evidence="1">Lipid metabolism.</text>
</comment>
<feature type="transmembrane region" description="Helical" evidence="6">
    <location>
        <begin position="20"/>
        <end position="41"/>
    </location>
</feature>
<proteinExistence type="predicted"/>
<accession>A0A167G2B5</accession>
<dbReference type="RefSeq" id="WP_067642501.1">
    <property type="nucleotide sequence ID" value="NZ_CP015249.1"/>
</dbReference>
<dbReference type="SUPFAM" id="SSF69593">
    <property type="entry name" value="Glycerol-3-phosphate (1)-acyltransferase"/>
    <property type="match status" value="1"/>
</dbReference>
<dbReference type="KEGG" id="dko:I596_39"/>